<dbReference type="PIRSF" id="PIRSF010044">
    <property type="entry name" value="UCP010044"/>
    <property type="match status" value="1"/>
</dbReference>
<dbReference type="EMBL" id="JAKWFO010000005">
    <property type="protein sequence ID" value="KAI9635853.1"/>
    <property type="molecule type" value="Genomic_DNA"/>
</dbReference>
<comment type="similarity">
    <text evidence="3 4">Belongs to the PSMG2 family.</text>
</comment>
<dbReference type="RefSeq" id="XP_052945630.1">
    <property type="nucleotide sequence ID" value="XM_053089513.1"/>
</dbReference>
<comment type="subunit">
    <text evidence="4">Component of the 20S proteasome chaperone.</text>
</comment>
<gene>
    <name evidence="6" type="ORF">MKK02DRAFT_36885</name>
</gene>
<proteinExistence type="inferred from homology"/>
<evidence type="ECO:0000313" key="6">
    <source>
        <dbReference type="EMBL" id="KAI9635853.1"/>
    </source>
</evidence>
<feature type="region of interest" description="Disordered" evidence="5">
    <location>
        <begin position="162"/>
        <end position="184"/>
    </location>
</feature>
<keyword evidence="7" id="KW-1185">Reference proteome</keyword>
<dbReference type="GO" id="GO:0043248">
    <property type="term" value="P:proteasome assembly"/>
    <property type="evidence" value="ECO:0007669"/>
    <property type="project" value="TreeGrafter"/>
</dbReference>
<dbReference type="Proteomes" id="UP001164286">
    <property type="component" value="Unassembled WGS sequence"/>
</dbReference>
<comment type="caution">
    <text evidence="6">The sequence shown here is derived from an EMBL/GenBank/DDBJ whole genome shotgun (WGS) entry which is preliminary data.</text>
</comment>
<dbReference type="InterPro" id="IPR019151">
    <property type="entry name" value="Proteasome_assmbl_chaperone_2"/>
</dbReference>
<comment type="function">
    <text evidence="4">Involved in 20S proteasome assembly.</text>
</comment>
<keyword evidence="2 4" id="KW-0143">Chaperone</keyword>
<dbReference type="GO" id="GO:0005829">
    <property type="term" value="C:cytosol"/>
    <property type="evidence" value="ECO:0007669"/>
    <property type="project" value="TreeGrafter"/>
</dbReference>
<dbReference type="InterPro" id="IPR038389">
    <property type="entry name" value="PSMG2_sf"/>
</dbReference>
<dbReference type="GeneID" id="77728718"/>
<dbReference type="AlphaFoldDB" id="A0AA38H8I5"/>
<name>A0AA38H8I5_9TREE</name>
<sequence>MTFYPDGDLYPAGFATSTLVVPSVSLANLPQLCVDLLITSLGLKRVGWIGKGDTVAPFAGRGEQGEVVTGGLEVYGSAEQGLYVIQQRSPTLKSKKDEHVELLRSFAEDSKFGFVLVLTSLDAANQDDAQLLAPHQHIAPPSTPAPSDVLDRLRSFPALSLSLASDRPPTSDPQRSTAQYPPFLPSAGLTRRLLAALQTTSTPHGCLTVWCAEGDNREDAYALTARVLYLLDNRPEQIKEPRSWKGLFGVADGWSGGHGADSEIYG</sequence>
<evidence type="ECO:0000313" key="7">
    <source>
        <dbReference type="Proteomes" id="UP001164286"/>
    </source>
</evidence>
<organism evidence="6 7">
    <name type="scientific">Dioszegia hungarica</name>
    <dbReference type="NCBI Taxonomy" id="4972"/>
    <lineage>
        <taxon>Eukaryota</taxon>
        <taxon>Fungi</taxon>
        <taxon>Dikarya</taxon>
        <taxon>Basidiomycota</taxon>
        <taxon>Agaricomycotina</taxon>
        <taxon>Tremellomycetes</taxon>
        <taxon>Tremellales</taxon>
        <taxon>Bulleribasidiaceae</taxon>
        <taxon>Dioszegia</taxon>
    </lineage>
</organism>
<evidence type="ECO:0000256" key="1">
    <source>
        <dbReference type="ARBA" id="ARBA00019186"/>
    </source>
</evidence>
<dbReference type="PANTHER" id="PTHR12970">
    <property type="entry name" value="PROTEASOME ASSEMBLY CHAPERONE 2"/>
    <property type="match status" value="1"/>
</dbReference>
<dbReference type="GO" id="GO:0005634">
    <property type="term" value="C:nucleus"/>
    <property type="evidence" value="ECO:0007669"/>
    <property type="project" value="TreeGrafter"/>
</dbReference>
<evidence type="ECO:0000256" key="5">
    <source>
        <dbReference type="SAM" id="MobiDB-lite"/>
    </source>
</evidence>
<dbReference type="InterPro" id="IPR016562">
    <property type="entry name" value="Proteasome_assmbl_chp_2_euk"/>
</dbReference>
<evidence type="ECO:0000256" key="4">
    <source>
        <dbReference type="PIRNR" id="PIRNR010044"/>
    </source>
</evidence>
<dbReference type="PANTHER" id="PTHR12970:SF1">
    <property type="entry name" value="PROTEASOME ASSEMBLY CHAPERONE 2"/>
    <property type="match status" value="1"/>
</dbReference>
<accession>A0AA38H8I5</accession>
<evidence type="ECO:0000256" key="3">
    <source>
        <dbReference type="ARBA" id="ARBA00025745"/>
    </source>
</evidence>
<dbReference type="Gene3D" id="3.40.50.10900">
    <property type="entry name" value="PAC-like subunit"/>
    <property type="match status" value="2"/>
</dbReference>
<protein>
    <recommendedName>
        <fullName evidence="1 4">Proteasome assembly chaperone 2</fullName>
    </recommendedName>
</protein>
<evidence type="ECO:0000256" key="2">
    <source>
        <dbReference type="ARBA" id="ARBA00023186"/>
    </source>
</evidence>
<dbReference type="Pfam" id="PF09754">
    <property type="entry name" value="PAC2"/>
    <property type="match status" value="1"/>
</dbReference>
<reference evidence="6" key="1">
    <citation type="journal article" date="2022" name="G3 (Bethesda)">
        <title>High quality genome of the basidiomycete yeast Dioszegia hungarica PDD-24b-2 isolated from cloud water.</title>
        <authorList>
            <person name="Jarrige D."/>
            <person name="Haridas S."/>
            <person name="Bleykasten-Grosshans C."/>
            <person name="Joly M."/>
            <person name="Nadalig T."/>
            <person name="Sancelme M."/>
            <person name="Vuilleumier S."/>
            <person name="Grigoriev I.V."/>
            <person name="Amato P."/>
            <person name="Bringel F."/>
        </authorList>
    </citation>
    <scope>NUCLEOTIDE SEQUENCE</scope>
    <source>
        <strain evidence="6">PDD-24b-2</strain>
    </source>
</reference>